<keyword evidence="2" id="KW-1185">Reference proteome</keyword>
<dbReference type="Gene3D" id="3.30.530.20">
    <property type="match status" value="2"/>
</dbReference>
<dbReference type="Proteomes" id="UP001617351">
    <property type="component" value="Unassembled WGS sequence"/>
</dbReference>
<dbReference type="InterPro" id="IPR023393">
    <property type="entry name" value="START-like_dom_sf"/>
</dbReference>
<dbReference type="Pfam" id="PF10604">
    <property type="entry name" value="Polyketide_cyc2"/>
    <property type="match status" value="2"/>
</dbReference>
<protein>
    <submittedName>
        <fullName evidence="1">Aromatase/cyclase</fullName>
    </submittedName>
</protein>
<dbReference type="CDD" id="cd08861">
    <property type="entry name" value="OtcD1_ARO-CYC_like"/>
    <property type="match status" value="2"/>
</dbReference>
<sequence length="334" mass="36546">MTTIAETVGEMHRTVHDIEVDAPAGVVYGLIADPVQWPLLFPPNVYVERLAHDGTNEHLRMWATANGQVKTWTSRRVLDAGNRRIEFRQDAAAPPLSDMTGTWEVQPLGGDRCRLTLLHDFRVTGDSPEDIAWVERATDANSRAELDSLARIAGGWALMDQLVMTFEDTVRVEAPPERVYAFLERADRWPVLLPHVARLDLTEDPALPGVQLLAMDTLTADGSSHTTESVRVCFPEEGRIVYKQTRPPALMSAHTGVWTVAGDARGSTVTSRHGVVLRPDAVTRVLGPTADLAAARRYVRDALGRNSTVTMTHAKRDAEAAARAAAAVPVTRAA</sequence>
<organism evidence="1 2">
    <name type="scientific">Streptomyces toxytricini</name>
    <name type="common">Actinomyces toxytricini</name>
    <dbReference type="NCBI Taxonomy" id="67369"/>
    <lineage>
        <taxon>Bacteria</taxon>
        <taxon>Bacillati</taxon>
        <taxon>Actinomycetota</taxon>
        <taxon>Actinomycetes</taxon>
        <taxon>Kitasatosporales</taxon>
        <taxon>Streptomycetaceae</taxon>
        <taxon>Streptomyces</taxon>
    </lineage>
</organism>
<comment type="caution">
    <text evidence="1">The sequence shown here is derived from an EMBL/GenBank/DDBJ whole genome shotgun (WGS) entry which is preliminary data.</text>
</comment>
<dbReference type="SUPFAM" id="SSF55961">
    <property type="entry name" value="Bet v1-like"/>
    <property type="match status" value="2"/>
</dbReference>
<dbReference type="InterPro" id="IPR019587">
    <property type="entry name" value="Polyketide_cyclase/dehydratase"/>
</dbReference>
<evidence type="ECO:0000313" key="2">
    <source>
        <dbReference type="Proteomes" id="UP001617351"/>
    </source>
</evidence>
<proteinExistence type="predicted"/>
<gene>
    <name evidence="1" type="ORF">ACIO7M_11105</name>
</gene>
<dbReference type="RefSeq" id="WP_402379745.1">
    <property type="nucleotide sequence ID" value="NZ_JBIUYY010000004.1"/>
</dbReference>
<reference evidence="1 2" key="1">
    <citation type="submission" date="2024-10" db="EMBL/GenBank/DDBJ databases">
        <title>The Natural Products Discovery Center: Release of the First 8490 Sequenced Strains for Exploring Actinobacteria Biosynthetic Diversity.</title>
        <authorList>
            <person name="Kalkreuter E."/>
            <person name="Kautsar S.A."/>
            <person name="Yang D."/>
            <person name="Bader C.D."/>
            <person name="Teijaro C.N."/>
            <person name="Fluegel L."/>
            <person name="Davis C.M."/>
            <person name="Simpson J.R."/>
            <person name="Lauterbach L."/>
            <person name="Steele A.D."/>
            <person name="Gui C."/>
            <person name="Meng S."/>
            <person name="Li G."/>
            <person name="Viehrig K."/>
            <person name="Ye F."/>
            <person name="Su P."/>
            <person name="Kiefer A.F."/>
            <person name="Nichols A."/>
            <person name="Cepeda A.J."/>
            <person name="Yan W."/>
            <person name="Fan B."/>
            <person name="Jiang Y."/>
            <person name="Adhikari A."/>
            <person name="Zheng C.-J."/>
            <person name="Schuster L."/>
            <person name="Cowan T.M."/>
            <person name="Smanski M.J."/>
            <person name="Chevrette M.G."/>
            <person name="De Carvalho L.P.S."/>
            <person name="Shen B."/>
        </authorList>
    </citation>
    <scope>NUCLEOTIDE SEQUENCE [LARGE SCALE GENOMIC DNA]</scope>
    <source>
        <strain evidence="1 2">NPDC087220</strain>
    </source>
</reference>
<accession>A0ABW8EG79</accession>
<dbReference type="EMBL" id="JBIUYY010000004">
    <property type="protein sequence ID" value="MFJ2821653.1"/>
    <property type="molecule type" value="Genomic_DNA"/>
</dbReference>
<evidence type="ECO:0000313" key="1">
    <source>
        <dbReference type="EMBL" id="MFJ2821653.1"/>
    </source>
</evidence>
<name>A0ABW8EG79_STRT5</name>